<dbReference type="Proteomes" id="UP000031516">
    <property type="component" value="Unassembled WGS sequence"/>
</dbReference>
<evidence type="ECO:0000313" key="15">
    <source>
        <dbReference type="EMBL" id="CDO93041.1"/>
    </source>
</evidence>
<keyword evidence="7 13" id="KW-0418">Kinase</keyword>
<evidence type="ECO:0000256" key="2">
    <source>
        <dbReference type="ARBA" id="ARBA00006495"/>
    </source>
</evidence>
<dbReference type="InterPro" id="IPR006204">
    <property type="entry name" value="GHMP_kinase_N_dom"/>
</dbReference>
<dbReference type="PANTHER" id="PTHR31814:SF2">
    <property type="entry name" value="PHOSPHOMEVALONATE KINASE"/>
    <property type="match status" value="1"/>
</dbReference>
<dbReference type="SUPFAM" id="SSF54211">
    <property type="entry name" value="Ribosomal protein S5 domain 2-like"/>
    <property type="match status" value="1"/>
</dbReference>
<dbReference type="GO" id="GO:0006696">
    <property type="term" value="P:ergosterol biosynthetic process"/>
    <property type="evidence" value="ECO:0007669"/>
    <property type="project" value="TreeGrafter"/>
</dbReference>
<dbReference type="PIRSF" id="PIRSF017288">
    <property type="entry name" value="PMK_GHMP_euk"/>
    <property type="match status" value="1"/>
</dbReference>
<keyword evidence="5 13" id="KW-0808">Transferase</keyword>
<keyword evidence="9 13" id="KW-0752">Steroid biosynthesis</keyword>
<evidence type="ECO:0000256" key="6">
    <source>
        <dbReference type="ARBA" id="ARBA00022741"/>
    </source>
</evidence>
<keyword evidence="10 13" id="KW-0443">Lipid metabolism</keyword>
<keyword evidence="4 13" id="KW-0444">Lipid biosynthesis</keyword>
<dbReference type="InterPro" id="IPR020568">
    <property type="entry name" value="Ribosomal_Su5_D2-typ_SF"/>
</dbReference>
<dbReference type="InterPro" id="IPR016005">
    <property type="entry name" value="Erg8"/>
</dbReference>
<evidence type="ECO:0000256" key="5">
    <source>
        <dbReference type="ARBA" id="ARBA00022679"/>
    </source>
</evidence>
<dbReference type="Pfam" id="PF00288">
    <property type="entry name" value="GHMP_kinases_N"/>
    <property type="match status" value="1"/>
</dbReference>
<name>A0A0A8L4B7_9SACH</name>
<protein>
    <recommendedName>
        <fullName evidence="3 13">Phosphomevalonate kinase</fullName>
        <ecNumber evidence="3 13">2.7.4.2</ecNumber>
    </recommendedName>
</protein>
<dbReference type="EMBL" id="CCBQ010000019">
    <property type="protein sequence ID" value="CDO93041.1"/>
    <property type="molecule type" value="Genomic_DNA"/>
</dbReference>
<evidence type="ECO:0000313" key="16">
    <source>
        <dbReference type="Proteomes" id="UP000031516"/>
    </source>
</evidence>
<accession>A0A0A8L4B7</accession>
<dbReference type="OrthoDB" id="10262935at2759"/>
<dbReference type="GO" id="GO:0005777">
    <property type="term" value="C:peroxisome"/>
    <property type="evidence" value="ECO:0007669"/>
    <property type="project" value="TreeGrafter"/>
</dbReference>
<evidence type="ECO:0000256" key="4">
    <source>
        <dbReference type="ARBA" id="ARBA00022516"/>
    </source>
</evidence>
<proteinExistence type="inferred from homology"/>
<dbReference type="InterPro" id="IPR014721">
    <property type="entry name" value="Ribsml_uS5_D2-typ_fold_subgr"/>
</dbReference>
<sequence>MPNINTGGVRAFSAPGKALLAGGYLVLEPKYGSYVVALSSRMHAVVRRVEAPKASPSSFVVNVRSSQFNGDEWEYELEASTNYQPIQQGLSKNPFIEKVLLTVFNYFQPDLTEQENISIEIYSDPGYHSQAETKVKSNGVKSFLFHSKSIVDVPKTGLGSSAGLVTVLVTAFISCFKPDLDVSSYDGMRLIHNLAQVAHCQAQGKIGSGFDVAAAVYGSITYNRFEPSLIEQLPDTSSSEYHSSLVSLIDKTDWKIKASRVSLPPRLRLIMGDVNNGSETTKLVAKVSEWYKAHYPVSLEIYNTIDNANTRFVDSLRELTVLCDKDTPAYEALIETINDKGREVHPLLQKIITSVNVIRENFRTITKQSGADIEPEVQTALLDAATDLPGVLTGIVPGAGGYDAICLITTDSCNIANETNHDPAFSTVNWLDLSQQDLGIIEEKPNNYENLS</sequence>
<comment type="similarity">
    <text evidence="2 13">Belongs to the GHMP kinase family. Mevalonate kinase subfamily.</text>
</comment>
<dbReference type="UniPathway" id="UPA00057">
    <property type="reaction ID" value="UER00099"/>
</dbReference>
<dbReference type="FunFam" id="3.30.230.10:FF:000101">
    <property type="entry name" value="Phosphomevalonate kinase"/>
    <property type="match status" value="1"/>
</dbReference>
<gene>
    <name evidence="15" type="ORF">KLDO_g1347</name>
</gene>
<evidence type="ECO:0000256" key="10">
    <source>
        <dbReference type="ARBA" id="ARBA00023098"/>
    </source>
</evidence>
<comment type="catalytic activity">
    <reaction evidence="12">
        <text>(R)-5-phosphomevalonate + ATP = (R)-5-diphosphomevalonate + ADP</text>
        <dbReference type="Rhea" id="RHEA:16341"/>
        <dbReference type="ChEBI" id="CHEBI:30616"/>
        <dbReference type="ChEBI" id="CHEBI:57557"/>
        <dbReference type="ChEBI" id="CHEBI:58146"/>
        <dbReference type="ChEBI" id="CHEBI:456216"/>
        <dbReference type="EC" id="2.7.4.2"/>
    </reaction>
    <physiologicalReaction direction="left-to-right" evidence="12">
        <dbReference type="Rhea" id="RHEA:16342"/>
    </physiologicalReaction>
</comment>
<evidence type="ECO:0000259" key="14">
    <source>
        <dbReference type="Pfam" id="PF00288"/>
    </source>
</evidence>
<dbReference type="NCBIfam" id="TIGR01219">
    <property type="entry name" value="Pmev_kin_ERG8"/>
    <property type="match status" value="1"/>
</dbReference>
<dbReference type="Gene3D" id="3.30.230.10">
    <property type="match status" value="1"/>
</dbReference>
<feature type="domain" description="GHMP kinase N-terminal" evidence="14">
    <location>
        <begin position="151"/>
        <end position="218"/>
    </location>
</feature>
<evidence type="ECO:0000256" key="11">
    <source>
        <dbReference type="ARBA" id="ARBA00023221"/>
    </source>
</evidence>
<dbReference type="GO" id="GO:0019287">
    <property type="term" value="P:isopentenyl diphosphate biosynthetic process, mevalonate pathway"/>
    <property type="evidence" value="ECO:0007669"/>
    <property type="project" value="UniProtKB-UniRule"/>
</dbReference>
<dbReference type="GO" id="GO:0010142">
    <property type="term" value="P:farnesyl diphosphate biosynthetic process, mevalonate pathway"/>
    <property type="evidence" value="ECO:0007669"/>
    <property type="project" value="TreeGrafter"/>
</dbReference>
<comment type="caution">
    <text evidence="15">The sequence shown here is derived from an EMBL/GenBank/DDBJ whole genome shotgun (WGS) entry which is preliminary data.</text>
</comment>
<keyword evidence="16" id="KW-1185">Reference proteome</keyword>
<evidence type="ECO:0000256" key="7">
    <source>
        <dbReference type="ARBA" id="ARBA00022777"/>
    </source>
</evidence>
<comment type="pathway">
    <text evidence="1 13">Isoprenoid biosynthesis; isopentenyl diphosphate biosynthesis via mevalonate pathway; isopentenyl diphosphate from (R)-mevalonate: step 2/3.</text>
</comment>
<dbReference type="EC" id="2.7.4.2" evidence="3 13"/>
<dbReference type="AlphaFoldDB" id="A0A0A8L4B7"/>
<evidence type="ECO:0000256" key="12">
    <source>
        <dbReference type="ARBA" id="ARBA00029326"/>
    </source>
</evidence>
<dbReference type="PANTHER" id="PTHR31814">
    <property type="match status" value="1"/>
</dbReference>
<evidence type="ECO:0000256" key="1">
    <source>
        <dbReference type="ARBA" id="ARBA00005017"/>
    </source>
</evidence>
<reference evidence="15 16" key="1">
    <citation type="submission" date="2014-03" db="EMBL/GenBank/DDBJ databases">
        <title>The genome of Kluyveromyces dobzhanskii.</title>
        <authorList>
            <person name="Nystedt B."/>
            <person name="Astrom S."/>
        </authorList>
    </citation>
    <scope>NUCLEOTIDE SEQUENCE [LARGE SCALE GENOMIC DNA]</scope>
    <source>
        <strain evidence="15 16">CBS 2104</strain>
    </source>
</reference>
<evidence type="ECO:0000256" key="13">
    <source>
        <dbReference type="PIRNR" id="PIRNR017288"/>
    </source>
</evidence>
<organism evidence="15 16">
    <name type="scientific">Kluyveromyces dobzhanskii CBS 2104</name>
    <dbReference type="NCBI Taxonomy" id="1427455"/>
    <lineage>
        <taxon>Eukaryota</taxon>
        <taxon>Fungi</taxon>
        <taxon>Dikarya</taxon>
        <taxon>Ascomycota</taxon>
        <taxon>Saccharomycotina</taxon>
        <taxon>Saccharomycetes</taxon>
        <taxon>Saccharomycetales</taxon>
        <taxon>Saccharomycetaceae</taxon>
        <taxon>Kluyveromyces</taxon>
    </lineage>
</organism>
<evidence type="ECO:0000256" key="3">
    <source>
        <dbReference type="ARBA" id="ARBA00012958"/>
    </source>
</evidence>
<evidence type="ECO:0000256" key="9">
    <source>
        <dbReference type="ARBA" id="ARBA00022955"/>
    </source>
</evidence>
<keyword evidence="11 13" id="KW-0753">Steroid metabolism</keyword>
<evidence type="ECO:0000256" key="8">
    <source>
        <dbReference type="ARBA" id="ARBA00022840"/>
    </source>
</evidence>
<keyword evidence="6" id="KW-0547">Nucleotide-binding</keyword>
<dbReference type="GO" id="GO:0005524">
    <property type="term" value="F:ATP binding"/>
    <property type="evidence" value="ECO:0007669"/>
    <property type="project" value="UniProtKB-UniRule"/>
</dbReference>
<keyword evidence="8" id="KW-0067">ATP-binding</keyword>
<dbReference type="InterPro" id="IPR035102">
    <property type="entry name" value="Phosphomevalonate_kinase"/>
</dbReference>
<dbReference type="GO" id="GO:0004631">
    <property type="term" value="F:phosphomevalonate kinase activity"/>
    <property type="evidence" value="ECO:0007669"/>
    <property type="project" value="UniProtKB-UniRule"/>
</dbReference>